<proteinExistence type="predicted"/>
<dbReference type="EMBL" id="ML976716">
    <property type="protein sequence ID" value="KAF1968811.1"/>
    <property type="molecule type" value="Genomic_DNA"/>
</dbReference>
<accession>A0A6A5UV02</accession>
<feature type="compositionally biased region" description="Basic residues" evidence="1">
    <location>
        <begin position="1"/>
        <end position="11"/>
    </location>
</feature>
<keyword evidence="3" id="KW-1185">Reference proteome</keyword>
<organism evidence="2 3">
    <name type="scientific">Bimuria novae-zelandiae CBS 107.79</name>
    <dbReference type="NCBI Taxonomy" id="1447943"/>
    <lineage>
        <taxon>Eukaryota</taxon>
        <taxon>Fungi</taxon>
        <taxon>Dikarya</taxon>
        <taxon>Ascomycota</taxon>
        <taxon>Pezizomycotina</taxon>
        <taxon>Dothideomycetes</taxon>
        <taxon>Pleosporomycetidae</taxon>
        <taxon>Pleosporales</taxon>
        <taxon>Massarineae</taxon>
        <taxon>Didymosphaeriaceae</taxon>
        <taxon>Bimuria</taxon>
    </lineage>
</organism>
<evidence type="ECO:0000313" key="3">
    <source>
        <dbReference type="Proteomes" id="UP000800036"/>
    </source>
</evidence>
<dbReference type="Proteomes" id="UP000800036">
    <property type="component" value="Unassembled WGS sequence"/>
</dbReference>
<dbReference type="OrthoDB" id="4160836at2759"/>
<name>A0A6A5UV02_9PLEO</name>
<feature type="compositionally biased region" description="Basic and acidic residues" evidence="1">
    <location>
        <begin position="254"/>
        <end position="279"/>
    </location>
</feature>
<feature type="region of interest" description="Disordered" evidence="1">
    <location>
        <begin position="1"/>
        <end position="279"/>
    </location>
</feature>
<dbReference type="AlphaFoldDB" id="A0A6A5UV02"/>
<evidence type="ECO:0000256" key="1">
    <source>
        <dbReference type="SAM" id="MobiDB-lite"/>
    </source>
</evidence>
<reference evidence="2" key="1">
    <citation type="journal article" date="2020" name="Stud. Mycol.">
        <title>101 Dothideomycetes genomes: a test case for predicting lifestyles and emergence of pathogens.</title>
        <authorList>
            <person name="Haridas S."/>
            <person name="Albert R."/>
            <person name="Binder M."/>
            <person name="Bloem J."/>
            <person name="Labutti K."/>
            <person name="Salamov A."/>
            <person name="Andreopoulos B."/>
            <person name="Baker S."/>
            <person name="Barry K."/>
            <person name="Bills G."/>
            <person name="Bluhm B."/>
            <person name="Cannon C."/>
            <person name="Castanera R."/>
            <person name="Culley D."/>
            <person name="Daum C."/>
            <person name="Ezra D."/>
            <person name="Gonzalez J."/>
            <person name="Henrissat B."/>
            <person name="Kuo A."/>
            <person name="Liang C."/>
            <person name="Lipzen A."/>
            <person name="Lutzoni F."/>
            <person name="Magnuson J."/>
            <person name="Mondo S."/>
            <person name="Nolan M."/>
            <person name="Ohm R."/>
            <person name="Pangilinan J."/>
            <person name="Park H.-J."/>
            <person name="Ramirez L."/>
            <person name="Alfaro M."/>
            <person name="Sun H."/>
            <person name="Tritt A."/>
            <person name="Yoshinaga Y."/>
            <person name="Zwiers L.-H."/>
            <person name="Turgeon B."/>
            <person name="Goodwin S."/>
            <person name="Spatafora J."/>
            <person name="Crous P."/>
            <person name="Grigoriev I."/>
        </authorList>
    </citation>
    <scope>NUCLEOTIDE SEQUENCE</scope>
    <source>
        <strain evidence="2">CBS 107.79</strain>
    </source>
</reference>
<protein>
    <submittedName>
        <fullName evidence="2">Uncharacterized protein</fullName>
    </submittedName>
</protein>
<sequence length="611" mass="67974">MDEPARKRRKTASPEEQDGASSPLKQPPRRMSFSSRSYVTAENRQTSPLKEPPRRFPVSPTKGATDRHSSPLKEPPRKPPRRPSFASPTKASLARGYPDLLQRPSFSGLPEPNGRTDIFARGKQARAFILGDKDGASQAAPSAMQEPGEETAAGASSPHPPRPQPNTTPRAERTRPRKNPKSAGIGLDEETDLPATPSQRETDEQYTPRPGLFSSPSKRPPRLKGSVKQSPLQKKAPAVQRDTSEVPLDEPILDADRQVQQENRHPPDAATEEKKQEKARLTKELKALEKQVSRCVEEIAKVQAQPATYVASPEERQSLIALITELCKSDEESEEDKPQPISALLSSFLPFSTRRLPPPKPEGTHNPIASHKSLDLDDPLPYLQMFTSFKFSTRSALPRGQNPLTSRRVHQKHVIDITGPQTLLTASIAITIDTLTSTILDLKLVNLSHWADRELGAFIRAKGQDLGNACWAIGSYWELAKKRAEYWQRCEVAFAHLIPGRSHQHTENINVQSRAGSGKGFSRKDLNRHLGRDVLVLEDRHVVLRITWTIGFDWTGEAESEVRVVPAVPRVWREADDADGFKKIPETFDSLLHSKGVFAATKTMVALLFEE</sequence>
<feature type="compositionally biased region" description="Polar residues" evidence="1">
    <location>
        <begin position="32"/>
        <end position="48"/>
    </location>
</feature>
<gene>
    <name evidence="2" type="ORF">BU23DRAFT_601951</name>
</gene>
<evidence type="ECO:0000313" key="2">
    <source>
        <dbReference type="EMBL" id="KAF1968811.1"/>
    </source>
</evidence>
<feature type="compositionally biased region" description="Basic and acidic residues" evidence="1">
    <location>
        <begin position="64"/>
        <end position="77"/>
    </location>
</feature>